<evidence type="ECO:0000256" key="6">
    <source>
        <dbReference type="ARBA" id="ARBA00022801"/>
    </source>
</evidence>
<feature type="compositionally biased region" description="Low complexity" evidence="11">
    <location>
        <begin position="763"/>
        <end position="774"/>
    </location>
</feature>
<keyword evidence="5" id="KW-0645">Protease</keyword>
<feature type="compositionally biased region" description="Low complexity" evidence="11">
    <location>
        <begin position="2084"/>
        <end position="2104"/>
    </location>
</feature>
<dbReference type="STRING" id="94643.A0A2A9MK04"/>
<evidence type="ECO:0000256" key="9">
    <source>
        <dbReference type="ARBA" id="ARBA00023006"/>
    </source>
</evidence>
<feature type="compositionally biased region" description="Basic and acidic residues" evidence="11">
    <location>
        <begin position="3764"/>
        <end position="3773"/>
    </location>
</feature>
<feature type="compositionally biased region" description="Polar residues" evidence="11">
    <location>
        <begin position="2685"/>
        <end position="2701"/>
    </location>
</feature>
<evidence type="ECO:0000256" key="11">
    <source>
        <dbReference type="SAM" id="MobiDB-lite"/>
    </source>
</evidence>
<reference evidence="13 14" key="1">
    <citation type="submission" date="2017-09" db="EMBL/GenBank/DDBJ databases">
        <title>Genome sequencing of Besnoitia besnoiti strain Bb-Ger1.</title>
        <authorList>
            <person name="Schares G."/>
            <person name="Venepally P."/>
            <person name="Lorenzi H.A."/>
        </authorList>
    </citation>
    <scope>NUCLEOTIDE SEQUENCE [LARGE SCALE GENOMIC DNA]</scope>
    <source>
        <strain evidence="13 14">Bb-Ger1</strain>
    </source>
</reference>
<feature type="region of interest" description="Disordered" evidence="11">
    <location>
        <begin position="422"/>
        <end position="443"/>
    </location>
</feature>
<dbReference type="GO" id="GO:0004197">
    <property type="term" value="F:cysteine-type endopeptidase activity"/>
    <property type="evidence" value="ECO:0007669"/>
    <property type="project" value="TreeGrafter"/>
</dbReference>
<accession>A0A2A9MK04</accession>
<dbReference type="GeneID" id="40310573"/>
<dbReference type="GO" id="GO:0015031">
    <property type="term" value="P:protein transport"/>
    <property type="evidence" value="ECO:0007669"/>
    <property type="project" value="UniProtKB-KW"/>
</dbReference>
<feature type="region of interest" description="Disordered" evidence="11">
    <location>
        <begin position="923"/>
        <end position="989"/>
    </location>
</feature>
<feature type="compositionally biased region" description="Basic and acidic residues" evidence="11">
    <location>
        <begin position="1619"/>
        <end position="1634"/>
    </location>
</feature>
<keyword evidence="8" id="KW-0653">Protein transport</keyword>
<evidence type="ECO:0000313" key="14">
    <source>
        <dbReference type="Proteomes" id="UP000224006"/>
    </source>
</evidence>
<keyword evidence="3" id="KW-0813">Transport</keyword>
<feature type="region of interest" description="Disordered" evidence="11">
    <location>
        <begin position="1182"/>
        <end position="1260"/>
    </location>
</feature>
<evidence type="ECO:0000256" key="2">
    <source>
        <dbReference type="ARBA" id="ARBA00010958"/>
    </source>
</evidence>
<feature type="compositionally biased region" description="Polar residues" evidence="11">
    <location>
        <begin position="957"/>
        <end position="970"/>
    </location>
</feature>
<dbReference type="KEGG" id="bbes:BESB_056440"/>
<dbReference type="GO" id="GO:0035973">
    <property type="term" value="P:aggrephagy"/>
    <property type="evidence" value="ECO:0007669"/>
    <property type="project" value="TreeGrafter"/>
</dbReference>
<dbReference type="OrthoDB" id="349368at2759"/>
<feature type="region of interest" description="Disordered" evidence="11">
    <location>
        <begin position="845"/>
        <end position="910"/>
    </location>
</feature>
<feature type="compositionally biased region" description="Low complexity" evidence="11">
    <location>
        <begin position="3620"/>
        <end position="3637"/>
    </location>
</feature>
<feature type="region of interest" description="Disordered" evidence="11">
    <location>
        <begin position="2317"/>
        <end position="2346"/>
    </location>
</feature>
<comment type="subcellular location">
    <subcellularLocation>
        <location evidence="1">Cytoplasm</location>
    </subcellularLocation>
</comment>
<dbReference type="PANTHER" id="PTHR22624:SF49">
    <property type="entry name" value="CYSTEINE PROTEASE"/>
    <property type="match status" value="1"/>
</dbReference>
<feature type="compositionally biased region" description="Low complexity" evidence="11">
    <location>
        <begin position="923"/>
        <end position="946"/>
    </location>
</feature>
<feature type="region of interest" description="Disordered" evidence="11">
    <location>
        <begin position="3477"/>
        <end position="3520"/>
    </location>
</feature>
<feature type="region of interest" description="Disordered" evidence="11">
    <location>
        <begin position="3870"/>
        <end position="3896"/>
    </location>
</feature>
<feature type="compositionally biased region" description="Low complexity" evidence="11">
    <location>
        <begin position="200"/>
        <end position="210"/>
    </location>
</feature>
<keyword evidence="14" id="KW-1185">Reference proteome</keyword>
<feature type="compositionally biased region" description="Low complexity" evidence="11">
    <location>
        <begin position="1022"/>
        <end position="1033"/>
    </location>
</feature>
<evidence type="ECO:0000256" key="5">
    <source>
        <dbReference type="ARBA" id="ARBA00022670"/>
    </source>
</evidence>
<evidence type="ECO:0000256" key="3">
    <source>
        <dbReference type="ARBA" id="ARBA00022448"/>
    </source>
</evidence>
<dbReference type="GO" id="GO:0005737">
    <property type="term" value="C:cytoplasm"/>
    <property type="evidence" value="ECO:0007669"/>
    <property type="project" value="UniProtKB-SubCell"/>
</dbReference>
<feature type="compositionally biased region" description="Basic residues" evidence="11">
    <location>
        <begin position="947"/>
        <end position="956"/>
    </location>
</feature>
<feature type="compositionally biased region" description="Basic and acidic residues" evidence="11">
    <location>
        <begin position="1448"/>
        <end position="1459"/>
    </location>
</feature>
<dbReference type="InterPro" id="IPR038765">
    <property type="entry name" value="Papain-like_cys_pep_sf"/>
</dbReference>
<feature type="compositionally biased region" description="Polar residues" evidence="11">
    <location>
        <begin position="526"/>
        <end position="537"/>
    </location>
</feature>
<feature type="region of interest" description="Disordered" evidence="11">
    <location>
        <begin position="2682"/>
        <end position="2718"/>
    </location>
</feature>
<feature type="region of interest" description="Disordered" evidence="11">
    <location>
        <begin position="1850"/>
        <end position="1927"/>
    </location>
</feature>
<feature type="region of interest" description="Disordered" evidence="11">
    <location>
        <begin position="1614"/>
        <end position="1650"/>
    </location>
</feature>
<feature type="compositionally biased region" description="Basic and acidic residues" evidence="11">
    <location>
        <begin position="2376"/>
        <end position="2391"/>
    </location>
</feature>
<feature type="region of interest" description="Disordered" evidence="11">
    <location>
        <begin position="237"/>
        <end position="339"/>
    </location>
</feature>
<feature type="compositionally biased region" description="Basic and acidic residues" evidence="11">
    <location>
        <begin position="3231"/>
        <end position="3251"/>
    </location>
</feature>
<feature type="region of interest" description="Disordered" evidence="11">
    <location>
        <begin position="1776"/>
        <end position="1837"/>
    </location>
</feature>
<evidence type="ECO:0000256" key="4">
    <source>
        <dbReference type="ARBA" id="ARBA00022490"/>
    </source>
</evidence>
<feature type="compositionally biased region" description="Low complexity" evidence="11">
    <location>
        <begin position="1690"/>
        <end position="1704"/>
    </location>
</feature>
<feature type="domain" description="Peptidase C54 catalytic" evidence="12">
    <location>
        <begin position="3315"/>
        <end position="3433"/>
    </location>
</feature>
<feature type="region of interest" description="Disordered" evidence="11">
    <location>
        <begin position="750"/>
        <end position="774"/>
    </location>
</feature>
<dbReference type="InterPro" id="IPR046792">
    <property type="entry name" value="Peptidase_C54_cat"/>
</dbReference>
<feature type="region of interest" description="Disordered" evidence="11">
    <location>
        <begin position="194"/>
        <end position="217"/>
    </location>
</feature>
<feature type="compositionally biased region" description="Basic and acidic residues" evidence="11">
    <location>
        <begin position="3610"/>
        <end position="3619"/>
    </location>
</feature>
<feature type="region of interest" description="Disordered" evidence="11">
    <location>
        <begin position="2952"/>
        <end position="3008"/>
    </location>
</feature>
<dbReference type="PANTHER" id="PTHR22624">
    <property type="entry name" value="CYSTEINE PROTEASE ATG4"/>
    <property type="match status" value="1"/>
</dbReference>
<feature type="compositionally biased region" description="Basic and acidic residues" evidence="11">
    <location>
        <begin position="1909"/>
        <end position="1927"/>
    </location>
</feature>
<evidence type="ECO:0000313" key="13">
    <source>
        <dbReference type="EMBL" id="PFH35993.1"/>
    </source>
</evidence>
<dbReference type="EMBL" id="NWUJ01000004">
    <property type="protein sequence ID" value="PFH35993.1"/>
    <property type="molecule type" value="Genomic_DNA"/>
</dbReference>
<evidence type="ECO:0000259" key="12">
    <source>
        <dbReference type="Pfam" id="PF03416"/>
    </source>
</evidence>
<evidence type="ECO:0000256" key="10">
    <source>
        <dbReference type="ARBA" id="ARBA00029362"/>
    </source>
</evidence>
<feature type="compositionally biased region" description="Acidic residues" evidence="11">
    <location>
        <begin position="3284"/>
        <end position="3295"/>
    </location>
</feature>
<feature type="region of interest" description="Disordered" evidence="11">
    <location>
        <begin position="1"/>
        <end position="47"/>
    </location>
</feature>
<feature type="region of interest" description="Disordered" evidence="11">
    <location>
        <begin position="3738"/>
        <end position="3773"/>
    </location>
</feature>
<feature type="compositionally biased region" description="Pro residues" evidence="11">
    <location>
        <begin position="753"/>
        <end position="762"/>
    </location>
</feature>
<feature type="region of interest" description="Disordered" evidence="11">
    <location>
        <begin position="1022"/>
        <end position="1075"/>
    </location>
</feature>
<feature type="region of interest" description="Disordered" evidence="11">
    <location>
        <begin position="2557"/>
        <end position="2658"/>
    </location>
</feature>
<feature type="compositionally biased region" description="Low complexity" evidence="11">
    <location>
        <begin position="2866"/>
        <end position="2881"/>
    </location>
</feature>
<keyword evidence="6" id="KW-0378">Hydrolase</keyword>
<feature type="region of interest" description="Disordered" evidence="11">
    <location>
        <begin position="2828"/>
        <end position="2903"/>
    </location>
</feature>
<feature type="region of interest" description="Disordered" evidence="11">
    <location>
        <begin position="497"/>
        <end position="537"/>
    </location>
</feature>
<comment type="catalytic activity">
    <reaction evidence="10">
        <text>[protein]-C-terminal L-amino acid-glycyl-phosphatidylethanolamide + H2O = [protein]-C-terminal L-amino acid-glycine + a 1,2-diacyl-sn-glycero-3-phosphoethanolamine</text>
        <dbReference type="Rhea" id="RHEA:67548"/>
        <dbReference type="Rhea" id="RHEA-COMP:17323"/>
        <dbReference type="Rhea" id="RHEA-COMP:17324"/>
        <dbReference type="ChEBI" id="CHEBI:15377"/>
        <dbReference type="ChEBI" id="CHEBI:64612"/>
        <dbReference type="ChEBI" id="CHEBI:172940"/>
        <dbReference type="ChEBI" id="CHEBI:172941"/>
    </reaction>
    <physiologicalReaction direction="left-to-right" evidence="10">
        <dbReference type="Rhea" id="RHEA:67549"/>
    </physiologicalReaction>
</comment>
<feature type="compositionally biased region" description="Basic and acidic residues" evidence="11">
    <location>
        <begin position="3647"/>
        <end position="3685"/>
    </location>
</feature>
<feature type="compositionally biased region" description="Low complexity" evidence="11">
    <location>
        <begin position="2404"/>
        <end position="2417"/>
    </location>
</feature>
<dbReference type="GO" id="GO:0034727">
    <property type="term" value="P:piecemeal microautophagy of the nucleus"/>
    <property type="evidence" value="ECO:0007669"/>
    <property type="project" value="TreeGrafter"/>
</dbReference>
<feature type="region of interest" description="Disordered" evidence="11">
    <location>
        <begin position="2063"/>
        <end position="2152"/>
    </location>
</feature>
<feature type="region of interest" description="Disordered" evidence="11">
    <location>
        <begin position="382"/>
        <end position="401"/>
    </location>
</feature>
<comment type="similarity">
    <text evidence="2">Belongs to the peptidase C54 family.</text>
</comment>
<feature type="compositionally biased region" description="Low complexity" evidence="11">
    <location>
        <begin position="1401"/>
        <end position="1414"/>
    </location>
</feature>
<feature type="compositionally biased region" description="Basic and acidic residues" evidence="11">
    <location>
        <begin position="2588"/>
        <end position="2607"/>
    </location>
</feature>
<feature type="region of interest" description="Disordered" evidence="11">
    <location>
        <begin position="3549"/>
        <end position="3708"/>
    </location>
</feature>
<dbReference type="SUPFAM" id="SSF54001">
    <property type="entry name" value="Cysteine proteinases"/>
    <property type="match status" value="3"/>
</dbReference>
<evidence type="ECO:0000256" key="1">
    <source>
        <dbReference type="ARBA" id="ARBA00004496"/>
    </source>
</evidence>
<feature type="compositionally biased region" description="Low complexity" evidence="11">
    <location>
        <begin position="888"/>
        <end position="906"/>
    </location>
</feature>
<feature type="compositionally biased region" description="Low complexity" evidence="11">
    <location>
        <begin position="253"/>
        <end position="265"/>
    </location>
</feature>
<feature type="compositionally biased region" description="Low complexity" evidence="11">
    <location>
        <begin position="2317"/>
        <end position="2334"/>
    </location>
</feature>
<dbReference type="GO" id="GO:0019786">
    <property type="term" value="F:protein-phosphatidylethanolamide deconjugating activity"/>
    <property type="evidence" value="ECO:0007669"/>
    <property type="project" value="InterPro"/>
</dbReference>
<proteinExistence type="inferred from homology"/>
<dbReference type="Proteomes" id="UP000224006">
    <property type="component" value="Chromosome IV"/>
</dbReference>
<feature type="region of interest" description="Disordered" evidence="11">
    <location>
        <begin position="3020"/>
        <end position="3048"/>
    </location>
</feature>
<keyword evidence="7" id="KW-0788">Thiol protease</keyword>
<keyword evidence="9" id="KW-0072">Autophagy</keyword>
<comment type="caution">
    <text evidence="13">The sequence shown here is derived from an EMBL/GenBank/DDBJ whole genome shotgun (WGS) entry which is preliminary data.</text>
</comment>
<feature type="compositionally biased region" description="Basic and acidic residues" evidence="11">
    <location>
        <begin position="3870"/>
        <end position="3883"/>
    </location>
</feature>
<feature type="compositionally biased region" description="Basic and acidic residues" evidence="11">
    <location>
        <begin position="3263"/>
        <end position="3273"/>
    </location>
</feature>
<feature type="compositionally biased region" description="Basic and acidic residues" evidence="11">
    <location>
        <begin position="3568"/>
        <end position="3584"/>
    </location>
</feature>
<feature type="region of interest" description="Disordered" evidence="11">
    <location>
        <begin position="665"/>
        <end position="718"/>
    </location>
</feature>
<feature type="compositionally biased region" description="Basic and acidic residues" evidence="11">
    <location>
        <begin position="1359"/>
        <end position="1376"/>
    </location>
</feature>
<gene>
    <name evidence="13" type="ORF">BESB_056440</name>
</gene>
<protein>
    <recommendedName>
        <fullName evidence="12">Peptidase C54 catalytic domain-containing protein</fullName>
    </recommendedName>
</protein>
<feature type="region of interest" description="Disordered" evidence="11">
    <location>
        <begin position="3110"/>
        <end position="3296"/>
    </location>
</feature>
<feature type="region of interest" description="Disordered" evidence="11">
    <location>
        <begin position="3806"/>
        <end position="3849"/>
    </location>
</feature>
<feature type="region of interest" description="Disordered" evidence="11">
    <location>
        <begin position="1674"/>
        <end position="1716"/>
    </location>
</feature>
<dbReference type="InterPro" id="IPR005078">
    <property type="entry name" value="Peptidase_C54"/>
</dbReference>
<feature type="compositionally biased region" description="Basic and acidic residues" evidence="11">
    <location>
        <begin position="2649"/>
        <end position="2658"/>
    </location>
</feature>
<feature type="compositionally biased region" description="Acidic residues" evidence="11">
    <location>
        <begin position="1182"/>
        <end position="1191"/>
    </location>
</feature>
<feature type="region of interest" description="Disordered" evidence="11">
    <location>
        <begin position="2365"/>
        <end position="2424"/>
    </location>
</feature>
<feature type="region of interest" description="Disordered" evidence="11">
    <location>
        <begin position="1552"/>
        <end position="1576"/>
    </location>
</feature>
<feature type="compositionally biased region" description="Basic and acidic residues" evidence="11">
    <location>
        <begin position="1816"/>
        <end position="1825"/>
    </location>
</feature>
<feature type="compositionally biased region" description="Polar residues" evidence="11">
    <location>
        <begin position="497"/>
        <end position="511"/>
    </location>
</feature>
<dbReference type="Pfam" id="PF03416">
    <property type="entry name" value="Peptidase_C54"/>
    <property type="match status" value="2"/>
</dbReference>
<feature type="compositionally biased region" description="Polar residues" evidence="11">
    <location>
        <begin position="3753"/>
        <end position="3763"/>
    </location>
</feature>
<feature type="compositionally biased region" description="Polar residues" evidence="11">
    <location>
        <begin position="10"/>
        <end position="25"/>
    </location>
</feature>
<feature type="compositionally biased region" description="Polar residues" evidence="11">
    <location>
        <begin position="237"/>
        <end position="246"/>
    </location>
</feature>
<keyword evidence="4" id="KW-0963">Cytoplasm</keyword>
<feature type="compositionally biased region" description="Acidic residues" evidence="11">
    <location>
        <begin position="845"/>
        <end position="854"/>
    </location>
</feature>
<evidence type="ECO:0000256" key="8">
    <source>
        <dbReference type="ARBA" id="ARBA00022927"/>
    </source>
</evidence>
<feature type="compositionally biased region" description="Basic and acidic residues" evidence="11">
    <location>
        <begin position="863"/>
        <end position="872"/>
    </location>
</feature>
<dbReference type="GO" id="GO:0000423">
    <property type="term" value="P:mitophagy"/>
    <property type="evidence" value="ECO:0007669"/>
    <property type="project" value="TreeGrafter"/>
</dbReference>
<name>A0A2A9MK04_BESBE</name>
<feature type="compositionally biased region" description="Basic and acidic residues" evidence="11">
    <location>
        <begin position="1236"/>
        <end position="1250"/>
    </location>
</feature>
<dbReference type="GO" id="GO:0016485">
    <property type="term" value="P:protein processing"/>
    <property type="evidence" value="ECO:0007669"/>
    <property type="project" value="TreeGrafter"/>
</dbReference>
<sequence>MVCDLGKSGLASQNAEELQKASASTPEEVLPTHRRGGAPDSSVRSTLDGSLAPEPIVSCVEWDLPALPGVHITLPMTLSTSCEQGALPNGSLHEDVFTKATPACVGPRAEKQPVTADAASSPLANTAFASVDAAVADVVVPPAVCSRTPPRLSCFSEVAVPDTVEPLATGGVAGSAPQAANDVCGVCSSIAPAGDPQHTPGPSSGVSGSSDEASLPVPAVESECACLSSRIEDATRSWMTTTQSPASIPAVMGDAGSAVADGGDALQAQQEQGPGDADTADEGGDLTGGSPASSLPRSLDAAVTGDHPANGDDDELRTRTTDARAQGPSGSIVAPAPAAQLDDRGTVAIFSGTNDGSDLTAGVVVPDTTCQNHDVAQSNRKDLFHDDPAGVGDARVHGGRGEDALHGARRLAFSDALLTPGDLSDGAGSDSPPCPDVTTSFPSFEKLPSLMSRSSQTDGASILDDGIAARLEDGAESDDKGDCQTKQGDNQLAALGTSGTAEQTALSSPYSSPEGAASLLSAPESGATSPHGSTSSPGYCSLSPVLVSSRDAGGDASPFLASGSTGSASSWALASVRLPPPLASLASFSRLPGCAAASNPALAVAVPASFLSLPCSKGGDSLRRGIVAPASPSSSASSAASAGAAPWTSSFLRRQDRGGPELCTQLQQQQGETLAALSRRPASTHDSSEARHAPCPSLCTSSGSHAEDDPNPASMRTTSSSILATPHFLKLSGASSASLLSLRGASSLFSPSLPAPSSPRPAAPSTSPASGASAALPCAAPGASLHADNAAQLQQDVTVVFSTWTHTLANWAAPWGAGPEEGGCVKAGERAVVLGELFWVCSNGEDAESDEGEEGGSPVEGPEVEHDAENRSQRTPGLPCLDQKAPRSSRATLASSGALASSAPAGNKHSAWTKSVIGSSRPLLGAGSSGLRRSSAGALGASSRSRGLGRWRRTSAARHTSPTVQASLGDSSCGAASTADTRAAPASTGRGMMSAALSGLLLGGGGGGRRGVPSLTSSLLFSGSASDSGARSGPVSAAPSPVGEAPAGPADGTPAEGGKEAPGGQPGKCERRTGKQLRLRKKLPITLPGGEPWPAWRVGCVSSDAGEVQQQLTQTVGAIARFTYRTGFAPMYKCCGEKKKRAGGGAEREWIAINSDVGWGCTVRAAQMLLLQALRRHFLEAGEDEDGDETVTDGSSPNTRVEGQPYLVESSAPAENGPERCRGQEGTPVRGTAGRRLQETSEPTKRERSGRLPGTAEGQPTVVEALALARSPQREFESDASASFVRKVDRQESTGGDLTSVGDVSSSHASLSSGEETEKDKLSLFSSSVGLSGRHPARATETRPRLECAPAAPASSTRRNRETQRQTLESHPRATRDAVPGPERSHPTCCQCRHDGPQKPSAPSSRVSESPESSLNRVAAKASVWCGASALAQAACGAVRKGAGGGDQGRDEMEAHRESLQPNGGSPPLPLSPSRPAAAVRGGSGGSEREEGHQRPSQMEELLQWFLDVPSPPGLYPFSIFSFIRAAGGGIGWARQLYGELSVERELFGVGLRSQGKPREPPTAPRSPPATSGQNEISPAAASFLAGKGPARSSESGLPSLTGASKTYAALPKAGGVDQRSHANKAHDGLHEGGGRTSGARGETEEPERKSFSLFSISNPHGSASSFSSRRLFFGADGPQPERERFWNRGTSATVGASSGSPPTDDGDDENPLERRGLGKFAGEWFGPATASSAVKLLVESMPQTKDELYVYVNADGLLYLDDILLHCRDAPPAPSDGIGPAVCRSRAPAPSAGQQRRSAPADLRRGSGEPCAPESARRTNRWEQRQSPNPPACSSRVPCCAPCDAAATELPEGSGGPAVSCGEGEETREGPWAPPATQGRTHGAGEVSGASGQATGNAAEASKKRRERTSEDRARGAEVRGSEDRRHTCRETNGLCGEQAKPRPRSCTSAWPSACAPASEPRPAFGGKTEACRGATRLPGGQLSEGPSACRSSATGALEATGTGLTGYCNNSSSCAEEEDWEEIPFCGCGTPRLTLVSPRASAAGGAVLSVRSSVTLLPARAGGVSRRPGAPGSNALSGLSRPPLGTPAAAPEAPAAAGRPPASQGELRTRKRERDPRELEGALEDPTASLREDNFSQSSGVPGESGGDAAECLDPEACGCAKHGGSAGGGEETLTEESFEAAEEILRRLLLRDGDGSERAKDAELRPEAGRLRLAGQSGAGALVASSSCSAVISSTSSDASAAFAPVATPASVGSVDWPLSRFSGSVVSPRVILDEGGVPALSSAVDPCAYTILSSPKGPRPLLSSCAPPFLHASRVSRSAPSSPRQSPGPARNRRETEETEACEMRATCPVRVDLSPIRCPQVTESDASPRGPETRTRCGRKCPDDPQGRSPQSAERGGEAEASSDPPLAPAAACDEEGDRGDWRACAEAAVDDSEPARFYASGSGFLEARGTGAGFERGRDAQSEAALDARKASDADCRVHRALSDPVSDRIRDRGQGVIGSRRGDGAWAYPSAECGSPDAIHPKPDCRATLRRCRECFLDELATLRLPEPATPLAPVSASASVPSRSRPPPSAAHSSDAQRTGLRETARAGKERDALRKGRCLDMPVPPCVSSSTGHARLSRPHATRPSSASLPGTGLPLSADAETRAESAREPTRLLSSACLIARLRTPIGDATAAGSRFSSGSPRRNAAASSSCGLGRGDSPARGPPSGRPMASFEGRCACELDEAVVFTPRATAGEPCESAESCEDVNRFLLTGFSSATLSPPRAPAALERPAMPPRVPRLWALPKVVASFAPYREEKGIFASSPCVSSRRGDAACLAAGGTSVRRGARDSSRSFHSSSFSVCEEGGERTGDNGARGPLSSAHNSPPSPSAFSQFLNTSRSEGSAAPSDGSATGRWCSVETLLPGAGEDDILLASSVIVSHRNPLPPSPSSRVAAACLCGPRRAGQPGRWTDGPQCGDAGLGAGELRSRGPRASRSPRREPKPGAGGGAAGEDGGAAGGDRCFFSVIEEAAAHGPESREDTGALGQGEATHARASDDETDNAWVAFLPSSAHGHAATPCEITQTFPDPSPSPRHRLARAQMRDIRGERETRRETWLPCSGCEDAANESDHNATGESALGGHGGDWRGEECGGDGDLLDASDSAEYPGPCEPRTDREHVAAHPGCPSTGRPRGLPFELESSHEWRSKHPGAAGGGAPDAEGREEGGDAAGDAGLHFGGGAGLLEGRETVGAHQRSEEGREAREIEVDEDAQMLREGAPHEEDERPRHVGCRGGGDADGYDEGESEEDASFASVLSWEAEGEPACEETDAEISWHRGCVLLFPLTLCSGEKLNPVYVPSLLAYLELPWSIGMVAGRGQQAFYCIGTQQKALLYLDPHSGIQPPALQLPSATPSFFAGSCWKLSDVTALNPSLAVAFFVRSSKQLFDLAAALKNIELADHFSMLQVVERRPSRPESLGLLEADENFLCTEEDDKEGSLASGVETPPPPPAAEGRQDTWSPREPAGGDETKFPRGSASSLFSASAASSFSSFSFSFASSSFASTASLAPSQRAHSAWGEQLTEEEAKGGGRPEGLPREADCGTANALHIERDAHSLDNATPAPAKRRYDSEERSARGNAVAASATASQAQGDAPKLPHVVAEGTHEHDVAYGPDGDAREDLFLQMHEEEPRQNPPEGRDCGDECFDGEAGKRGSAPQDADETSPLLARRLAEPSADAAPADRCVEGVERIAKSGASAPASASCGKGTHSAAQLSMQRTSQPDHRHTLGDGAHCESVELSACEEAAQQAKPLRTGGCEQCEAARAAPRGSEPRCESGAHGGMMNGRPRGPQRTARRRKARDCGGARTEKGLAASLWGMGRRAQRCVRRLDEKKTETETARRSTPATPADSRVN</sequence>
<feature type="region of interest" description="Disordered" evidence="11">
    <location>
        <begin position="1272"/>
        <end position="1414"/>
    </location>
</feature>
<feature type="compositionally biased region" description="Low complexity" evidence="11">
    <location>
        <begin position="1323"/>
        <end position="1333"/>
    </location>
</feature>
<dbReference type="RefSeq" id="XP_029220002.1">
    <property type="nucleotide sequence ID" value="XM_029364079.1"/>
</dbReference>
<feature type="region of interest" description="Disordered" evidence="11">
    <location>
        <begin position="1440"/>
        <end position="1498"/>
    </location>
</feature>
<dbReference type="VEuPathDB" id="ToxoDB:BESB_056440"/>
<feature type="compositionally biased region" description="Low complexity" evidence="11">
    <location>
        <begin position="975"/>
        <end position="989"/>
    </location>
</feature>
<feature type="compositionally biased region" description="Gly residues" evidence="11">
    <location>
        <begin position="2992"/>
        <end position="3006"/>
    </location>
</feature>
<feature type="compositionally biased region" description="Low complexity" evidence="11">
    <location>
        <begin position="2557"/>
        <end position="2571"/>
    </location>
</feature>
<evidence type="ECO:0000256" key="7">
    <source>
        <dbReference type="ARBA" id="ARBA00022807"/>
    </source>
</evidence>
<feature type="domain" description="Peptidase C54 catalytic" evidence="12">
    <location>
        <begin position="1111"/>
        <end position="1181"/>
    </location>
</feature>
<feature type="compositionally biased region" description="Low complexity" evidence="11">
    <location>
        <begin position="1300"/>
        <end position="1314"/>
    </location>
</feature>
<organism evidence="13 14">
    <name type="scientific">Besnoitia besnoiti</name>
    <name type="common">Apicomplexan protozoan</name>
    <dbReference type="NCBI Taxonomy" id="94643"/>
    <lineage>
        <taxon>Eukaryota</taxon>
        <taxon>Sar</taxon>
        <taxon>Alveolata</taxon>
        <taxon>Apicomplexa</taxon>
        <taxon>Conoidasida</taxon>
        <taxon>Coccidia</taxon>
        <taxon>Eucoccidiorida</taxon>
        <taxon>Eimeriorina</taxon>
        <taxon>Sarcocystidae</taxon>
        <taxon>Besnoitia</taxon>
    </lineage>
</organism>
<dbReference type="GO" id="GO:0000045">
    <property type="term" value="P:autophagosome assembly"/>
    <property type="evidence" value="ECO:0007669"/>
    <property type="project" value="TreeGrafter"/>
</dbReference>